<dbReference type="GO" id="GO:0046656">
    <property type="term" value="P:folic acid biosynthetic process"/>
    <property type="evidence" value="ECO:0007669"/>
    <property type="project" value="UniProtKB-KW"/>
</dbReference>
<dbReference type="Pfam" id="PF02875">
    <property type="entry name" value="Mur_ligase_C"/>
    <property type="match status" value="1"/>
</dbReference>
<sequence>MPYNGALDYLYGLQRFGIKLGLDNIHQLLARLHHPEQSYPIIHVAGTNGKGSVCAALARILTETGARTGLYTSPHLHSFTERITVDGRPVAEQDVVDLVEQLRRLSRGVPATFFEFTTALALRYFQLRQVDWAVLEVGMGGRLDATNAVTPALSIITPVSVDHAEHLGQTLESIAREKAGIIKPGVPVVVGHQEPDALAAIENVAAQLHAPLYVAGRDFKVAARDDGFDYEGLKMTLKGLCPRLAGRHQHDNLSLALAALEVLQPRVAGFDKEVVRKAVEEVQWPGRLEFVPGNPPVLLDGAHNPAGARALASFLAERRYGPLPWVIGLSGTRSPEDVLTPWLPYIAEAYIAEPSIEKAVDATDIADFLHSRKCRALVCGSPSQALENLCRSWAKAPLAVVAGSLYLVAELRDLLLSERDVLS</sequence>
<feature type="domain" description="Mur ligase C-terminal" evidence="24">
    <location>
        <begin position="286"/>
        <end position="404"/>
    </location>
</feature>
<keyword evidence="15" id="KW-0289">Folate biosynthesis</keyword>
<evidence type="ECO:0000256" key="22">
    <source>
        <dbReference type="ARBA" id="ARBA00049161"/>
    </source>
</evidence>
<dbReference type="InterPro" id="IPR036565">
    <property type="entry name" value="Mur-like_cat_sf"/>
</dbReference>
<reference evidence="26 27" key="1">
    <citation type="journal article" date="2015" name="Genome Announc.">
        <title>Genomes of Geoalkalibacter ferrihydriticus Z-0531T and Geoalkalibacter subterraneus Red1T, Two Haloalkaliphilic Metal-Reducing Deltaproteobacteria.</title>
        <authorList>
            <person name="Badalamenti J.P."/>
            <person name="Krajmalnik-Brown R."/>
            <person name="Torres C.I."/>
            <person name="Bond D.R."/>
        </authorList>
    </citation>
    <scope>NUCLEOTIDE SEQUENCE [LARGE SCALE GENOMIC DNA]</scope>
    <source>
        <strain evidence="26 27">Red1</strain>
    </source>
</reference>
<evidence type="ECO:0000256" key="18">
    <source>
        <dbReference type="ARBA" id="ARBA00032510"/>
    </source>
</evidence>
<evidence type="ECO:0000256" key="4">
    <source>
        <dbReference type="ARBA" id="ARBA00005150"/>
    </source>
</evidence>
<evidence type="ECO:0000259" key="24">
    <source>
        <dbReference type="Pfam" id="PF02875"/>
    </source>
</evidence>
<dbReference type="PANTHER" id="PTHR11136:SF0">
    <property type="entry name" value="DIHYDROFOLATE SYNTHETASE-RELATED"/>
    <property type="match status" value="1"/>
</dbReference>
<feature type="domain" description="Mur ligase central" evidence="25">
    <location>
        <begin position="44"/>
        <end position="259"/>
    </location>
</feature>
<evidence type="ECO:0000256" key="7">
    <source>
        <dbReference type="ARBA" id="ARBA00013023"/>
    </source>
</evidence>
<evidence type="ECO:0000256" key="5">
    <source>
        <dbReference type="ARBA" id="ARBA00008276"/>
    </source>
</evidence>
<dbReference type="PIRSF" id="PIRSF001563">
    <property type="entry name" value="Folylpolyglu_synth"/>
    <property type="match status" value="1"/>
</dbReference>
<evidence type="ECO:0000256" key="19">
    <source>
        <dbReference type="ARBA" id="ARBA00047493"/>
    </source>
</evidence>
<keyword evidence="13 23" id="KW-0067">ATP-binding</keyword>
<comment type="similarity">
    <text evidence="5 23">Belongs to the folylpolyglutamate synthase family.</text>
</comment>
<evidence type="ECO:0000256" key="11">
    <source>
        <dbReference type="ARBA" id="ARBA00022723"/>
    </source>
</evidence>
<evidence type="ECO:0000256" key="12">
    <source>
        <dbReference type="ARBA" id="ARBA00022741"/>
    </source>
</evidence>
<gene>
    <name evidence="26" type="ORF">GSUB_12450</name>
</gene>
<comment type="subunit">
    <text evidence="6">Monomer.</text>
</comment>
<evidence type="ECO:0000256" key="8">
    <source>
        <dbReference type="ARBA" id="ARBA00013025"/>
    </source>
</evidence>
<keyword evidence="10 23" id="KW-0436">Ligase</keyword>
<keyword evidence="12 23" id="KW-0547">Nucleotide-binding</keyword>
<accession>A0A0B5FUC5</accession>
<comment type="catalytic activity">
    <reaction evidence="21">
        <text>(6R)-5,10-methylenetetrahydrofolyl-(gamma-L-Glu)(n) + L-glutamate + ATP = (6R)-5,10-methylenetetrahydrofolyl-(gamma-L-Glu)(n+1) + ADP + phosphate + H(+)</text>
        <dbReference type="Rhea" id="RHEA:51912"/>
        <dbReference type="Rhea" id="RHEA-COMP:13257"/>
        <dbReference type="Rhea" id="RHEA-COMP:13258"/>
        <dbReference type="ChEBI" id="CHEBI:15378"/>
        <dbReference type="ChEBI" id="CHEBI:29985"/>
        <dbReference type="ChEBI" id="CHEBI:30616"/>
        <dbReference type="ChEBI" id="CHEBI:43474"/>
        <dbReference type="ChEBI" id="CHEBI:136572"/>
        <dbReference type="ChEBI" id="CHEBI:456216"/>
        <dbReference type="EC" id="6.3.2.17"/>
    </reaction>
</comment>
<evidence type="ECO:0000313" key="27">
    <source>
        <dbReference type="Proteomes" id="UP000035036"/>
    </source>
</evidence>
<evidence type="ECO:0000256" key="3">
    <source>
        <dbReference type="ARBA" id="ARBA00004799"/>
    </source>
</evidence>
<evidence type="ECO:0000256" key="13">
    <source>
        <dbReference type="ARBA" id="ARBA00022840"/>
    </source>
</evidence>
<comment type="function">
    <text evidence="2">Functions in two distinct reactions of the de novo folate biosynthetic pathway. Catalyzes the addition of a glutamate residue to dihydropteroate (7,8-dihydropteroate or H2Pte) to form dihydrofolate (7,8-dihydrofolate monoglutamate or H2Pte-Glu). Also catalyzes successive additions of L-glutamate to tetrahydrofolate or 10-formyltetrahydrofolate or 5,10-methylenetetrahydrofolate, leading to folylpolyglutamate derivatives.</text>
</comment>
<evidence type="ECO:0000256" key="1">
    <source>
        <dbReference type="ARBA" id="ARBA00001946"/>
    </source>
</evidence>
<comment type="pathway">
    <text evidence="4">Cofactor biosynthesis; tetrahydrofolylpolyglutamate biosynthesis.</text>
</comment>
<dbReference type="NCBIfam" id="TIGR01499">
    <property type="entry name" value="folC"/>
    <property type="match status" value="1"/>
</dbReference>
<dbReference type="STRING" id="483547.GSUB_12450"/>
<evidence type="ECO:0000256" key="21">
    <source>
        <dbReference type="ARBA" id="ARBA00049035"/>
    </source>
</evidence>
<dbReference type="EC" id="6.3.2.17" evidence="8"/>
<evidence type="ECO:0000256" key="10">
    <source>
        <dbReference type="ARBA" id="ARBA00022598"/>
    </source>
</evidence>
<dbReference type="GO" id="GO:0004326">
    <property type="term" value="F:tetrahydrofolylpolyglutamate synthase activity"/>
    <property type="evidence" value="ECO:0007669"/>
    <property type="project" value="UniProtKB-EC"/>
</dbReference>
<dbReference type="GO" id="GO:0008841">
    <property type="term" value="F:dihydrofolate synthase activity"/>
    <property type="evidence" value="ECO:0007669"/>
    <property type="project" value="UniProtKB-EC"/>
</dbReference>
<evidence type="ECO:0000256" key="17">
    <source>
        <dbReference type="ARBA" id="ARBA00030592"/>
    </source>
</evidence>
<dbReference type="UniPathway" id="UPA00077">
    <property type="reaction ID" value="UER00157"/>
</dbReference>
<dbReference type="GO" id="GO:0046872">
    <property type="term" value="F:metal ion binding"/>
    <property type="evidence" value="ECO:0007669"/>
    <property type="project" value="UniProtKB-KW"/>
</dbReference>
<comment type="catalytic activity">
    <reaction evidence="19">
        <text>(6S)-5,6,7,8-tetrahydrofolyl-(gamma-L-Glu)(n) + L-glutamate + ATP = (6S)-5,6,7,8-tetrahydrofolyl-(gamma-L-Glu)(n+1) + ADP + phosphate + H(+)</text>
        <dbReference type="Rhea" id="RHEA:10580"/>
        <dbReference type="Rhea" id="RHEA-COMP:14738"/>
        <dbReference type="Rhea" id="RHEA-COMP:14740"/>
        <dbReference type="ChEBI" id="CHEBI:15378"/>
        <dbReference type="ChEBI" id="CHEBI:29985"/>
        <dbReference type="ChEBI" id="CHEBI:30616"/>
        <dbReference type="ChEBI" id="CHEBI:43474"/>
        <dbReference type="ChEBI" id="CHEBI:141005"/>
        <dbReference type="ChEBI" id="CHEBI:456216"/>
        <dbReference type="EC" id="6.3.2.17"/>
    </reaction>
</comment>
<evidence type="ECO:0000256" key="2">
    <source>
        <dbReference type="ARBA" id="ARBA00002714"/>
    </source>
</evidence>
<dbReference type="SUPFAM" id="SSF53244">
    <property type="entry name" value="MurD-like peptide ligases, peptide-binding domain"/>
    <property type="match status" value="1"/>
</dbReference>
<keyword evidence="14" id="KW-0460">Magnesium</keyword>
<protein>
    <recommendedName>
        <fullName evidence="9">Dihydrofolate synthase/folylpolyglutamate synthase</fullName>
        <ecNumber evidence="7">6.3.2.12</ecNumber>
        <ecNumber evidence="8">6.3.2.17</ecNumber>
    </recommendedName>
    <alternativeName>
        <fullName evidence="18">Folylpoly-gamma-glutamate synthetase-dihydrofolate synthetase</fullName>
    </alternativeName>
    <alternativeName>
        <fullName evidence="16">Folylpolyglutamate synthetase</fullName>
    </alternativeName>
    <alternativeName>
        <fullName evidence="17">Tetrahydrofolylpolyglutamate synthase</fullName>
    </alternativeName>
</protein>
<keyword evidence="11" id="KW-0479">Metal-binding</keyword>
<evidence type="ECO:0000256" key="23">
    <source>
        <dbReference type="PIRNR" id="PIRNR001563"/>
    </source>
</evidence>
<comment type="catalytic activity">
    <reaction evidence="20">
        <text>10-formyltetrahydrofolyl-(gamma-L-Glu)(n) + L-glutamate + ATP = 10-formyltetrahydrofolyl-(gamma-L-Glu)(n+1) + ADP + phosphate + H(+)</text>
        <dbReference type="Rhea" id="RHEA:51904"/>
        <dbReference type="Rhea" id="RHEA-COMP:13088"/>
        <dbReference type="Rhea" id="RHEA-COMP:14300"/>
        <dbReference type="ChEBI" id="CHEBI:15378"/>
        <dbReference type="ChEBI" id="CHEBI:29985"/>
        <dbReference type="ChEBI" id="CHEBI:30616"/>
        <dbReference type="ChEBI" id="CHEBI:43474"/>
        <dbReference type="ChEBI" id="CHEBI:134413"/>
        <dbReference type="ChEBI" id="CHEBI:456216"/>
        <dbReference type="EC" id="6.3.2.17"/>
    </reaction>
</comment>
<dbReference type="GO" id="GO:0046654">
    <property type="term" value="P:tetrahydrofolate biosynthetic process"/>
    <property type="evidence" value="ECO:0007669"/>
    <property type="project" value="UniProtKB-UniPathway"/>
</dbReference>
<comment type="pathway">
    <text evidence="3">Cofactor biosynthesis; tetrahydrofolate biosynthesis; 7,8-dihydrofolate from 2-amino-4-hydroxy-6-hydroxymethyl-7,8-dihydropteridine diphosphate and 4-aminobenzoate: step 2/2.</text>
</comment>
<evidence type="ECO:0000256" key="20">
    <source>
        <dbReference type="ARBA" id="ARBA00047808"/>
    </source>
</evidence>
<dbReference type="Proteomes" id="UP000035036">
    <property type="component" value="Chromosome"/>
</dbReference>
<dbReference type="AlphaFoldDB" id="A0A0B5FUC5"/>
<organism evidence="26 27">
    <name type="scientific">Geoalkalibacter subterraneus</name>
    <dbReference type="NCBI Taxonomy" id="483547"/>
    <lineage>
        <taxon>Bacteria</taxon>
        <taxon>Pseudomonadati</taxon>
        <taxon>Thermodesulfobacteriota</taxon>
        <taxon>Desulfuromonadia</taxon>
        <taxon>Desulfuromonadales</taxon>
        <taxon>Geoalkalibacteraceae</taxon>
        <taxon>Geoalkalibacter</taxon>
    </lineage>
</organism>
<keyword evidence="27" id="KW-1185">Reference proteome</keyword>
<dbReference type="PROSITE" id="PS01011">
    <property type="entry name" value="FOLYLPOLYGLU_SYNT_1"/>
    <property type="match status" value="1"/>
</dbReference>
<dbReference type="EMBL" id="CP010311">
    <property type="protein sequence ID" value="AJF07201.1"/>
    <property type="molecule type" value="Genomic_DNA"/>
</dbReference>
<evidence type="ECO:0000256" key="16">
    <source>
        <dbReference type="ARBA" id="ARBA00030048"/>
    </source>
</evidence>
<dbReference type="Gene3D" id="3.90.190.20">
    <property type="entry name" value="Mur ligase, C-terminal domain"/>
    <property type="match status" value="1"/>
</dbReference>
<dbReference type="Gene3D" id="3.40.1190.10">
    <property type="entry name" value="Mur-like, catalytic domain"/>
    <property type="match status" value="1"/>
</dbReference>
<dbReference type="GO" id="GO:0005524">
    <property type="term" value="F:ATP binding"/>
    <property type="evidence" value="ECO:0007669"/>
    <property type="project" value="UniProtKB-KW"/>
</dbReference>
<evidence type="ECO:0000256" key="14">
    <source>
        <dbReference type="ARBA" id="ARBA00022842"/>
    </source>
</evidence>
<evidence type="ECO:0000256" key="9">
    <source>
        <dbReference type="ARBA" id="ARBA00019357"/>
    </source>
</evidence>
<dbReference type="GO" id="GO:0005737">
    <property type="term" value="C:cytoplasm"/>
    <property type="evidence" value="ECO:0007669"/>
    <property type="project" value="TreeGrafter"/>
</dbReference>
<comment type="cofactor">
    <cofactor evidence="1">
        <name>Mg(2+)</name>
        <dbReference type="ChEBI" id="CHEBI:18420"/>
    </cofactor>
</comment>
<dbReference type="InterPro" id="IPR013221">
    <property type="entry name" value="Mur_ligase_cen"/>
</dbReference>
<evidence type="ECO:0000259" key="25">
    <source>
        <dbReference type="Pfam" id="PF08245"/>
    </source>
</evidence>
<dbReference type="EC" id="6.3.2.12" evidence="7"/>
<evidence type="ECO:0000256" key="15">
    <source>
        <dbReference type="ARBA" id="ARBA00022909"/>
    </source>
</evidence>
<dbReference type="OrthoDB" id="9809356at2"/>
<dbReference type="InterPro" id="IPR004101">
    <property type="entry name" value="Mur_ligase_C"/>
</dbReference>
<dbReference type="Pfam" id="PF08245">
    <property type="entry name" value="Mur_ligase_M"/>
    <property type="match status" value="1"/>
</dbReference>
<dbReference type="SUPFAM" id="SSF53623">
    <property type="entry name" value="MurD-like peptide ligases, catalytic domain"/>
    <property type="match status" value="1"/>
</dbReference>
<name>A0A0B5FUC5_9BACT</name>
<proteinExistence type="inferred from homology"/>
<dbReference type="KEGG" id="gsb:GSUB_12450"/>
<dbReference type="InterPro" id="IPR018109">
    <property type="entry name" value="Folylpolyglutamate_synth_CS"/>
</dbReference>
<dbReference type="InterPro" id="IPR036615">
    <property type="entry name" value="Mur_ligase_C_dom_sf"/>
</dbReference>
<dbReference type="PANTHER" id="PTHR11136">
    <property type="entry name" value="FOLYLPOLYGLUTAMATE SYNTHASE-RELATED"/>
    <property type="match status" value="1"/>
</dbReference>
<dbReference type="HOGENOM" id="CLU_015869_1_2_7"/>
<evidence type="ECO:0000313" key="26">
    <source>
        <dbReference type="EMBL" id="AJF07201.1"/>
    </source>
</evidence>
<comment type="catalytic activity">
    <reaction evidence="22">
        <text>7,8-dihydropteroate + L-glutamate + ATP = 7,8-dihydrofolate + ADP + phosphate + H(+)</text>
        <dbReference type="Rhea" id="RHEA:23584"/>
        <dbReference type="ChEBI" id="CHEBI:15378"/>
        <dbReference type="ChEBI" id="CHEBI:17839"/>
        <dbReference type="ChEBI" id="CHEBI:29985"/>
        <dbReference type="ChEBI" id="CHEBI:30616"/>
        <dbReference type="ChEBI" id="CHEBI:43474"/>
        <dbReference type="ChEBI" id="CHEBI:57451"/>
        <dbReference type="ChEBI" id="CHEBI:456216"/>
        <dbReference type="EC" id="6.3.2.12"/>
    </reaction>
</comment>
<dbReference type="InterPro" id="IPR001645">
    <property type="entry name" value="Folylpolyglutamate_synth"/>
</dbReference>
<dbReference type="FunFam" id="3.40.1190.10:FF:000004">
    <property type="entry name" value="Dihydrofolate synthase/folylpolyglutamate synthase"/>
    <property type="match status" value="1"/>
</dbReference>
<evidence type="ECO:0000256" key="6">
    <source>
        <dbReference type="ARBA" id="ARBA00011245"/>
    </source>
</evidence>
<dbReference type="RefSeq" id="WP_040201043.1">
    <property type="nucleotide sequence ID" value="NZ_CP010311.1"/>
</dbReference>